<dbReference type="GO" id="GO:0005829">
    <property type="term" value="C:cytosol"/>
    <property type="evidence" value="ECO:0007669"/>
    <property type="project" value="TreeGrafter"/>
</dbReference>
<dbReference type="UniPathway" id="UPA00074">
    <property type="reaction ID" value="UER00129"/>
</dbReference>
<dbReference type="InterPro" id="IPR036921">
    <property type="entry name" value="PurM-like_N_sf"/>
</dbReference>
<dbReference type="SUPFAM" id="SSF55326">
    <property type="entry name" value="PurM N-terminal domain-like"/>
    <property type="match status" value="1"/>
</dbReference>
<dbReference type="InterPro" id="IPR036676">
    <property type="entry name" value="PurM-like_C_sf"/>
</dbReference>
<name>A0A1F6UTY7_9BACT</name>
<keyword evidence="6" id="KW-0547">Nucleotide-binding</keyword>
<dbReference type="Gene3D" id="3.90.650.10">
    <property type="entry name" value="PurM-like C-terminal domain"/>
    <property type="match status" value="1"/>
</dbReference>
<dbReference type="GO" id="GO:0006189">
    <property type="term" value="P:'de novo' IMP biosynthetic process"/>
    <property type="evidence" value="ECO:0007669"/>
    <property type="project" value="UniProtKB-UniPathway"/>
</dbReference>
<evidence type="ECO:0000259" key="12">
    <source>
        <dbReference type="Pfam" id="PF00586"/>
    </source>
</evidence>
<evidence type="ECO:0000256" key="6">
    <source>
        <dbReference type="ARBA" id="ARBA00022741"/>
    </source>
</evidence>
<evidence type="ECO:0000256" key="10">
    <source>
        <dbReference type="ARBA" id="ARBA00033093"/>
    </source>
</evidence>
<evidence type="ECO:0000256" key="2">
    <source>
        <dbReference type="ARBA" id="ARBA00010280"/>
    </source>
</evidence>
<dbReference type="STRING" id="1801732.A2814_03480"/>
<keyword evidence="5" id="KW-0436">Ligase</keyword>
<keyword evidence="7" id="KW-0067">ATP-binding</keyword>
<dbReference type="AlphaFoldDB" id="A0A1F6UTY7"/>
<evidence type="ECO:0000256" key="11">
    <source>
        <dbReference type="ARBA" id="ARBA00049057"/>
    </source>
</evidence>
<evidence type="ECO:0000256" key="7">
    <source>
        <dbReference type="ARBA" id="ARBA00022840"/>
    </source>
</evidence>
<dbReference type="GO" id="GO:0005524">
    <property type="term" value="F:ATP binding"/>
    <property type="evidence" value="ECO:0007669"/>
    <property type="project" value="UniProtKB-KW"/>
</dbReference>
<proteinExistence type="inferred from homology"/>
<dbReference type="InterPro" id="IPR010918">
    <property type="entry name" value="PurM-like_C_dom"/>
</dbReference>
<dbReference type="Pfam" id="PF02769">
    <property type="entry name" value="AIRS_C"/>
    <property type="match status" value="1"/>
</dbReference>
<evidence type="ECO:0000259" key="13">
    <source>
        <dbReference type="Pfam" id="PF02769"/>
    </source>
</evidence>
<dbReference type="InterPro" id="IPR016188">
    <property type="entry name" value="PurM-like_N"/>
</dbReference>
<feature type="domain" description="PurM-like N-terminal" evidence="12">
    <location>
        <begin position="65"/>
        <end position="164"/>
    </location>
</feature>
<dbReference type="GO" id="GO:0004637">
    <property type="term" value="F:phosphoribosylamine-glycine ligase activity"/>
    <property type="evidence" value="ECO:0007669"/>
    <property type="project" value="TreeGrafter"/>
</dbReference>
<evidence type="ECO:0000256" key="3">
    <source>
        <dbReference type="ARBA" id="ARBA00013047"/>
    </source>
</evidence>
<comment type="pathway">
    <text evidence="1">Purine metabolism; IMP biosynthesis via de novo pathway; 5-amino-1-(5-phospho-D-ribosyl)imidazole from N(2)-formyl-N(1)-(5-phospho-D-ribosyl)glycinamide: step 2/2.</text>
</comment>
<dbReference type="PANTHER" id="PTHR10520:SF12">
    <property type="entry name" value="TRIFUNCTIONAL PURINE BIOSYNTHETIC PROTEIN ADENOSINE-3"/>
    <property type="match status" value="1"/>
</dbReference>
<comment type="caution">
    <text evidence="14">The sequence shown here is derived from an EMBL/GenBank/DDBJ whole genome shotgun (WGS) entry which is preliminary data.</text>
</comment>
<dbReference type="EMBL" id="MFTI01000013">
    <property type="protein sequence ID" value="OGI60845.1"/>
    <property type="molecule type" value="Genomic_DNA"/>
</dbReference>
<comment type="similarity">
    <text evidence="2">Belongs to the AIR synthase family.</text>
</comment>
<evidence type="ECO:0000313" key="14">
    <source>
        <dbReference type="EMBL" id="OGI60845.1"/>
    </source>
</evidence>
<dbReference type="GO" id="GO:0004641">
    <property type="term" value="F:phosphoribosylformylglycinamidine cyclo-ligase activity"/>
    <property type="evidence" value="ECO:0007669"/>
    <property type="project" value="UniProtKB-EC"/>
</dbReference>
<dbReference type="SUPFAM" id="SSF56042">
    <property type="entry name" value="PurM C-terminal domain-like"/>
    <property type="match status" value="1"/>
</dbReference>
<accession>A0A1F6UTY7</accession>
<evidence type="ECO:0000256" key="5">
    <source>
        <dbReference type="ARBA" id="ARBA00022598"/>
    </source>
</evidence>
<dbReference type="Pfam" id="PF00586">
    <property type="entry name" value="AIRS"/>
    <property type="match status" value="1"/>
</dbReference>
<dbReference type="Proteomes" id="UP000177869">
    <property type="component" value="Unassembled WGS sequence"/>
</dbReference>
<evidence type="ECO:0000256" key="1">
    <source>
        <dbReference type="ARBA" id="ARBA00004686"/>
    </source>
</evidence>
<organism evidence="14 15">
    <name type="scientific">Candidatus Nomurabacteria bacterium RIFCSPHIGHO2_01_FULL_38_19</name>
    <dbReference type="NCBI Taxonomy" id="1801732"/>
    <lineage>
        <taxon>Bacteria</taxon>
        <taxon>Candidatus Nomuraibacteriota</taxon>
    </lineage>
</organism>
<protein>
    <recommendedName>
        <fullName evidence="4">Phosphoribosylformylglycinamidine cyclo-ligase</fullName>
        <ecNumber evidence="3">6.3.3.1</ecNumber>
    </recommendedName>
    <alternativeName>
        <fullName evidence="9">AIR synthase</fullName>
    </alternativeName>
    <alternativeName>
        <fullName evidence="10">AIRS</fullName>
    </alternativeName>
    <alternativeName>
        <fullName evidence="8">Phosphoribosyl-aminoimidazole synthetase</fullName>
    </alternativeName>
</protein>
<dbReference type="EC" id="6.3.3.1" evidence="3"/>
<evidence type="ECO:0000256" key="4">
    <source>
        <dbReference type="ARBA" id="ARBA00020367"/>
    </source>
</evidence>
<evidence type="ECO:0000256" key="9">
    <source>
        <dbReference type="ARBA" id="ARBA00032931"/>
    </source>
</evidence>
<gene>
    <name evidence="14" type="ORF">A2814_03480</name>
</gene>
<dbReference type="InterPro" id="IPR004733">
    <property type="entry name" value="PurM_cligase"/>
</dbReference>
<evidence type="ECO:0000256" key="8">
    <source>
        <dbReference type="ARBA" id="ARBA00031908"/>
    </source>
</evidence>
<sequence>MSILTQKKIYSQDGVDVEEEASFSSFAGSVCKNSYQNSLFVEVTDLSSGQFRGPRPFIFKNLPKGYFVEASTDGIGTKGILHDAAKTHHLAAYDIVAMTASDITRFGGIPLVFVNVFDISSVGNEGDKVSDIYKSAISGLGDVAKQARIVLLKGETAQMGDAMGSEIADSKTKLNWSGTMIGAYHKDKMITGEKLAPGQVIIALKENGFRCNGISSARKALKAKYGSEWWKNPEAKESIKQAAIPSVLYDMYVNTLHGWFDKNFKPEVDIHSIIHLSGGAFREKLAKDVLFPKKLSAELFDLWEPPEIMKKCAQWRKIEDEEFYEVWHGGQGMLLVVDEKDADYCIKRAEDFEIKAKLAGKITKESKPQVLINSKLTLGKTIIYN</sequence>
<dbReference type="GO" id="GO:0046084">
    <property type="term" value="P:adenine biosynthetic process"/>
    <property type="evidence" value="ECO:0007669"/>
    <property type="project" value="TreeGrafter"/>
</dbReference>
<comment type="catalytic activity">
    <reaction evidence="11">
        <text>2-formamido-N(1)-(5-O-phospho-beta-D-ribosyl)acetamidine + ATP = 5-amino-1-(5-phospho-beta-D-ribosyl)imidazole + ADP + phosphate + H(+)</text>
        <dbReference type="Rhea" id="RHEA:23032"/>
        <dbReference type="ChEBI" id="CHEBI:15378"/>
        <dbReference type="ChEBI" id="CHEBI:30616"/>
        <dbReference type="ChEBI" id="CHEBI:43474"/>
        <dbReference type="ChEBI" id="CHEBI:137981"/>
        <dbReference type="ChEBI" id="CHEBI:147287"/>
        <dbReference type="ChEBI" id="CHEBI:456216"/>
        <dbReference type="EC" id="6.3.3.1"/>
    </reaction>
</comment>
<evidence type="ECO:0000313" key="15">
    <source>
        <dbReference type="Proteomes" id="UP000177869"/>
    </source>
</evidence>
<feature type="domain" description="PurM-like C-terminal" evidence="13">
    <location>
        <begin position="197"/>
        <end position="370"/>
    </location>
</feature>
<dbReference type="PANTHER" id="PTHR10520">
    <property type="entry name" value="TRIFUNCTIONAL PURINE BIOSYNTHETIC PROTEIN ADENOSINE-3-RELATED"/>
    <property type="match status" value="1"/>
</dbReference>
<reference evidence="14 15" key="1">
    <citation type="journal article" date="2016" name="Nat. Commun.">
        <title>Thousands of microbial genomes shed light on interconnected biogeochemical processes in an aquifer system.</title>
        <authorList>
            <person name="Anantharaman K."/>
            <person name="Brown C.T."/>
            <person name="Hug L.A."/>
            <person name="Sharon I."/>
            <person name="Castelle C.J."/>
            <person name="Probst A.J."/>
            <person name="Thomas B.C."/>
            <person name="Singh A."/>
            <person name="Wilkins M.J."/>
            <person name="Karaoz U."/>
            <person name="Brodie E.L."/>
            <person name="Williams K.H."/>
            <person name="Hubbard S.S."/>
            <person name="Banfield J.F."/>
        </authorList>
    </citation>
    <scope>NUCLEOTIDE SEQUENCE [LARGE SCALE GENOMIC DNA]</scope>
</reference>
<dbReference type="Gene3D" id="3.30.1330.10">
    <property type="entry name" value="PurM-like, N-terminal domain"/>
    <property type="match status" value="1"/>
</dbReference>